<dbReference type="EMBL" id="CM037027">
    <property type="protein sequence ID" value="KAH7658374.1"/>
    <property type="molecule type" value="Genomic_DNA"/>
</dbReference>
<organism evidence="1 2">
    <name type="scientific">Dioscorea alata</name>
    <name type="common">Purple yam</name>
    <dbReference type="NCBI Taxonomy" id="55571"/>
    <lineage>
        <taxon>Eukaryota</taxon>
        <taxon>Viridiplantae</taxon>
        <taxon>Streptophyta</taxon>
        <taxon>Embryophyta</taxon>
        <taxon>Tracheophyta</taxon>
        <taxon>Spermatophyta</taxon>
        <taxon>Magnoliopsida</taxon>
        <taxon>Liliopsida</taxon>
        <taxon>Dioscoreales</taxon>
        <taxon>Dioscoreaceae</taxon>
        <taxon>Dioscorea</taxon>
    </lineage>
</organism>
<gene>
    <name evidence="1" type="ORF">IHE45_17G083700</name>
</gene>
<comment type="caution">
    <text evidence="1">The sequence shown here is derived from an EMBL/GenBank/DDBJ whole genome shotgun (WGS) entry which is preliminary data.</text>
</comment>
<keyword evidence="2" id="KW-1185">Reference proteome</keyword>
<evidence type="ECO:0000313" key="2">
    <source>
        <dbReference type="Proteomes" id="UP000827976"/>
    </source>
</evidence>
<evidence type="ECO:0000313" key="1">
    <source>
        <dbReference type="EMBL" id="KAH7658374.1"/>
    </source>
</evidence>
<keyword evidence="1" id="KW-0560">Oxidoreductase</keyword>
<protein>
    <submittedName>
        <fullName evidence="1">Secologanin synthase protein</fullName>
        <ecNumber evidence="1">1.14.19.62</ecNumber>
    </submittedName>
</protein>
<sequence>MALFVSIIIILLLLLIVGGVGRVTWWIWWKPKKLEKELRRQGINGTKYKILVGDSKDEVEAMNEAWSKPMDLNHNIVPRVLPHAHLMFQTYGKTSFKWFGTTPIVTIWEPKLLREILVNKDGNFVQPEREQWAQRRKMLKPAFHIDKLKEMVPNFQTSCIELIKKWQKLLSEESSCELDVWPELLNLTEDAISQTVFGTNFEEGKQVFKLQTEQITLAIEAASSIYLPGFRKFINNEIKRTLRDVIDKKKNNTITIDDVIEECKGFYLAGKDTTANLLTWMLILLSMHPIWQQKARDEVLQTCGENMPNFESLNRLKIVNMILHEVLRLYPSIIAQIRHTKKKTKLGDMILPAGVHVLIPTLQVHHDEEFWGEGAEEFNPERFKGGVSKASKGENAYFPFGWGPRLCLGQAFVMIQAKLGLAMVLQNFSFELSPSYAHAPSVSITLQPQFGAHIILRRL</sequence>
<name>A0ACB7UDG3_DIOAL</name>
<accession>A0ACB7UDG3</accession>
<dbReference type="EC" id="1.14.19.62" evidence="1"/>
<reference evidence="2" key="1">
    <citation type="journal article" date="2022" name="Nat. Commun.">
        <title>Chromosome evolution and the genetic basis of agronomically important traits in greater yam.</title>
        <authorList>
            <person name="Bredeson J.V."/>
            <person name="Lyons J.B."/>
            <person name="Oniyinde I.O."/>
            <person name="Okereke N.R."/>
            <person name="Kolade O."/>
            <person name="Nnabue I."/>
            <person name="Nwadili C.O."/>
            <person name="Hribova E."/>
            <person name="Parker M."/>
            <person name="Nwogha J."/>
            <person name="Shu S."/>
            <person name="Carlson J."/>
            <person name="Kariba R."/>
            <person name="Muthemba S."/>
            <person name="Knop K."/>
            <person name="Barton G.J."/>
            <person name="Sherwood A.V."/>
            <person name="Lopez-Montes A."/>
            <person name="Asiedu R."/>
            <person name="Jamnadass R."/>
            <person name="Muchugi A."/>
            <person name="Goodstein D."/>
            <person name="Egesi C.N."/>
            <person name="Featherston J."/>
            <person name="Asfaw A."/>
            <person name="Simpson G.G."/>
            <person name="Dolezel J."/>
            <person name="Hendre P.S."/>
            <person name="Van Deynze A."/>
            <person name="Kumar P.L."/>
            <person name="Obidiegwu J.E."/>
            <person name="Bhattacharjee R."/>
            <person name="Rokhsar D.S."/>
        </authorList>
    </citation>
    <scope>NUCLEOTIDE SEQUENCE [LARGE SCALE GENOMIC DNA]</scope>
    <source>
        <strain evidence="2">cv. TDa95/00328</strain>
    </source>
</reference>
<dbReference type="Proteomes" id="UP000827976">
    <property type="component" value="Chromosome 17"/>
</dbReference>
<proteinExistence type="predicted"/>